<feature type="compositionally biased region" description="Polar residues" evidence="1">
    <location>
        <begin position="1"/>
        <end position="14"/>
    </location>
</feature>
<dbReference type="EMBL" id="JAPDRL010000010">
    <property type="protein sequence ID" value="KAJ9667901.1"/>
    <property type="molecule type" value="Genomic_DNA"/>
</dbReference>
<evidence type="ECO:0000313" key="3">
    <source>
        <dbReference type="Proteomes" id="UP001172684"/>
    </source>
</evidence>
<protein>
    <recommendedName>
        <fullName evidence="4">Oxidoreductase-like protein</fullName>
    </recommendedName>
</protein>
<organism evidence="2 3">
    <name type="scientific">Coniosporium apollinis</name>
    <dbReference type="NCBI Taxonomy" id="61459"/>
    <lineage>
        <taxon>Eukaryota</taxon>
        <taxon>Fungi</taxon>
        <taxon>Dikarya</taxon>
        <taxon>Ascomycota</taxon>
        <taxon>Pezizomycotina</taxon>
        <taxon>Dothideomycetes</taxon>
        <taxon>Dothideomycetes incertae sedis</taxon>
        <taxon>Coniosporium</taxon>
    </lineage>
</organism>
<feature type="region of interest" description="Disordered" evidence="1">
    <location>
        <begin position="418"/>
        <end position="452"/>
    </location>
</feature>
<gene>
    <name evidence="2" type="ORF">H2201_002087</name>
</gene>
<feature type="region of interest" description="Disordered" evidence="1">
    <location>
        <begin position="108"/>
        <end position="278"/>
    </location>
</feature>
<comment type="caution">
    <text evidence="2">The sequence shown here is derived from an EMBL/GenBank/DDBJ whole genome shotgun (WGS) entry which is preliminary data.</text>
</comment>
<reference evidence="2" key="1">
    <citation type="submission" date="2022-10" db="EMBL/GenBank/DDBJ databases">
        <title>Culturing micro-colonial fungi from biological soil crusts in the Mojave desert and describing Neophaeococcomyces mojavensis, and introducing the new genera and species Taxawa tesnikishii.</title>
        <authorList>
            <person name="Kurbessoian T."/>
            <person name="Stajich J.E."/>
        </authorList>
    </citation>
    <scope>NUCLEOTIDE SEQUENCE</scope>
    <source>
        <strain evidence="2">TK_1</strain>
    </source>
</reference>
<feature type="compositionally biased region" description="Basic and acidic residues" evidence="1">
    <location>
        <begin position="217"/>
        <end position="238"/>
    </location>
</feature>
<feature type="compositionally biased region" description="Low complexity" evidence="1">
    <location>
        <begin position="543"/>
        <end position="552"/>
    </location>
</feature>
<keyword evidence="3" id="KW-1185">Reference proteome</keyword>
<feature type="compositionally biased region" description="Polar residues" evidence="1">
    <location>
        <begin position="441"/>
        <end position="452"/>
    </location>
</feature>
<accession>A0ABQ9P1P0</accession>
<evidence type="ECO:0000313" key="2">
    <source>
        <dbReference type="EMBL" id="KAJ9667901.1"/>
    </source>
</evidence>
<feature type="compositionally biased region" description="Basic and acidic residues" evidence="1">
    <location>
        <begin position="259"/>
        <end position="269"/>
    </location>
</feature>
<evidence type="ECO:0008006" key="4">
    <source>
        <dbReference type="Google" id="ProtNLM"/>
    </source>
</evidence>
<proteinExistence type="predicted"/>
<feature type="region of interest" description="Disordered" evidence="1">
    <location>
        <begin position="1"/>
        <end position="31"/>
    </location>
</feature>
<feature type="region of interest" description="Disordered" evidence="1">
    <location>
        <begin position="514"/>
        <end position="561"/>
    </location>
</feature>
<name>A0ABQ9P1P0_9PEZI</name>
<feature type="compositionally biased region" description="Polar residues" evidence="1">
    <location>
        <begin position="516"/>
        <end position="537"/>
    </location>
</feature>
<feature type="compositionally biased region" description="Basic and acidic residues" evidence="1">
    <location>
        <begin position="193"/>
        <end position="205"/>
    </location>
</feature>
<sequence length="623" mass="68472">MTTTVEARSLSSITALAANPPQYPRNPTQQKHDPLVLYIARVPGSKDVFLTPLKPREKVVSAEDVHSCLYYLHVDQPEDAILGASESSVMQEGGSHAEELAQPAIQRKPLPQPPLEEALPPAPTTSLRRHARQPSPTKQAQRDPAPPAGLSVRNGVENQFNINASSLSRKPVASRPANHFRGKSDGMSTRGQENIHPDLSGRRQSEQLPRQYSMPMRDLRLSDSSARHSEDTLREKTFHPSSLYAPYEGFGEPSQYRNSEPDSPRRLDRTAAPPSGVSLTLIRRDPTSGAQWNVAKIRDPQVDEVSSNALLNPATAQRSRPSGSPMYIQIDTPGYSKFLYDDETRPKLQSRDSERSFAWSEAFNGSWTSMDRDLGAARDPAFRRRLWMEGTRYSGSFGHRKVSSNGSISGSEMVNSSMDLRRSSGENSPRSSEFGHFPLQRESQPGTGTLTIDSPRSSFRGYVFLSPWNGRCEFSTAAAGKSLKCKHTIPTNSSALAPSDSVTISELRFNLPVPTVRSSPATPSENGSSTTKRSSVFSRPRLRSQYSSSSVSLPTQPDGRDMAADMARLDLSLGQEIAGGGFGGKQAKLGKLIVEDEGLRMLDLVVAANLALWWRAWERVCES</sequence>
<dbReference type="Proteomes" id="UP001172684">
    <property type="component" value="Unassembled WGS sequence"/>
</dbReference>
<feature type="compositionally biased region" description="Polar residues" evidence="1">
    <location>
        <begin position="156"/>
        <end position="168"/>
    </location>
</feature>
<evidence type="ECO:0000256" key="1">
    <source>
        <dbReference type="SAM" id="MobiDB-lite"/>
    </source>
</evidence>